<organism evidence="4 5">
    <name type="scientific">Claviceps pazoutovae</name>
    <dbReference type="NCBI Taxonomy" id="1649127"/>
    <lineage>
        <taxon>Eukaryota</taxon>
        <taxon>Fungi</taxon>
        <taxon>Dikarya</taxon>
        <taxon>Ascomycota</taxon>
        <taxon>Pezizomycotina</taxon>
        <taxon>Sordariomycetes</taxon>
        <taxon>Hypocreomycetidae</taxon>
        <taxon>Hypocreales</taxon>
        <taxon>Clavicipitaceae</taxon>
        <taxon>Claviceps</taxon>
    </lineage>
</organism>
<name>A0A9P7MHM6_9HYPO</name>
<dbReference type="OrthoDB" id="747253at2759"/>
<reference evidence="4 5" key="1">
    <citation type="journal article" date="2020" name="bioRxiv">
        <title>Whole genome comparisons of ergot fungi reveals the divergence and evolution of species within the genus Claviceps are the result of varying mechanisms driving genome evolution and host range expansion.</title>
        <authorList>
            <person name="Wyka S.A."/>
            <person name="Mondo S.J."/>
            <person name="Liu M."/>
            <person name="Dettman J."/>
            <person name="Nalam V."/>
            <person name="Broders K.D."/>
        </authorList>
    </citation>
    <scope>NUCLEOTIDE SEQUENCE [LARGE SCALE GENOMIC DNA]</scope>
    <source>
        <strain evidence="4 5">CCC 1485</strain>
    </source>
</reference>
<dbReference type="Gene3D" id="1.25.40.10">
    <property type="entry name" value="Tetratricopeptide repeat domain"/>
    <property type="match status" value="2"/>
</dbReference>
<protein>
    <recommendedName>
        <fullName evidence="3">Pentatricopeptide repeat-containing protein-mitochondrial domain-containing protein</fullName>
    </recommendedName>
</protein>
<evidence type="ECO:0000256" key="2">
    <source>
        <dbReference type="SAM" id="MobiDB-lite"/>
    </source>
</evidence>
<feature type="domain" description="Pentatricopeptide repeat-containing protein-mitochondrial" evidence="3">
    <location>
        <begin position="337"/>
        <end position="467"/>
    </location>
</feature>
<feature type="compositionally biased region" description="Polar residues" evidence="2">
    <location>
        <begin position="77"/>
        <end position="88"/>
    </location>
</feature>
<proteinExistence type="predicted"/>
<dbReference type="InterPro" id="IPR011990">
    <property type="entry name" value="TPR-like_helical_dom_sf"/>
</dbReference>
<keyword evidence="5" id="KW-1185">Reference proteome</keyword>
<dbReference type="Pfam" id="PF23276">
    <property type="entry name" value="TPR_24"/>
    <property type="match status" value="1"/>
</dbReference>
<keyword evidence="1" id="KW-0677">Repeat</keyword>
<comment type="caution">
    <text evidence="4">The sequence shown here is derived from an EMBL/GenBank/DDBJ whole genome shotgun (WGS) entry which is preliminary data.</text>
</comment>
<evidence type="ECO:0000313" key="5">
    <source>
        <dbReference type="Proteomes" id="UP000706124"/>
    </source>
</evidence>
<evidence type="ECO:0000256" key="1">
    <source>
        <dbReference type="ARBA" id="ARBA00022737"/>
    </source>
</evidence>
<gene>
    <name evidence="4" type="ORF">E4U60_004300</name>
</gene>
<dbReference type="InterPro" id="IPR057027">
    <property type="entry name" value="TPR_mt"/>
</dbReference>
<dbReference type="EMBL" id="SRPO01000035">
    <property type="protein sequence ID" value="KAG5946303.1"/>
    <property type="molecule type" value="Genomic_DNA"/>
</dbReference>
<feature type="region of interest" description="Disordered" evidence="2">
    <location>
        <begin position="38"/>
        <end position="104"/>
    </location>
</feature>
<evidence type="ECO:0000313" key="4">
    <source>
        <dbReference type="EMBL" id="KAG5946303.1"/>
    </source>
</evidence>
<evidence type="ECO:0000259" key="3">
    <source>
        <dbReference type="Pfam" id="PF23276"/>
    </source>
</evidence>
<dbReference type="AlphaFoldDB" id="A0A9P7MHM6"/>
<sequence length="615" mass="68831">MRGSSIIYDGLWRCLCPAFDKLGLRQAVVTGHGLKARRSMPRDVARRTAPSRGISHLRVPGRRPMTTLASPEPPTTEWRNSTPNTPASGQPPHDSLLRPTPPTEDMMRQASVADILTALKLMRQLEGWNCHGHQIDRYDRILLLVRHLLLERRHPPTFLIYECLMDAMIDPQGSVKGIRMLLDELAARDMKPSSPICHSALAALSIHPDYVLRQQVLDTMQEQWFTIGQDAKQSLVLGLLRDEQYELAYLRLSEMVDQNEAIDSWMYDIFIVVFGQLGYFDELLLLLYRRKSFVDEDKDVASLLYYTLDMCSRAFHYRGTVFAWNAIVRTSLLQPSDGVVENVLATAARHGDTALATEALDKISRRTRLLAHHFEAVAEAFAANNDMDGAFHALCVMQKNGIPIVQANTRGVYEALRRSPELIHTAEESIRSLVSSGQQVPVVAVGVVVELIAETQGTEAALNLYDDVPELCGESASSTTIQTLIVRSRHMETTRALVKDYAALVAAGGDEGPVRSPHVYKSLIIACVEADDLDLAFRFAFEAIKTMGRGGNEEASEKRDLSWAKVLLQKAGEVEDARIWTVVDRLREQEGMEEEVVKILRQARLRRRAADLGAK</sequence>
<dbReference type="Proteomes" id="UP000706124">
    <property type="component" value="Unassembled WGS sequence"/>
</dbReference>
<accession>A0A9P7MHM6</accession>